<dbReference type="RefSeq" id="WP_030286891.1">
    <property type="nucleotide sequence ID" value="NZ_JBEZVI010000033.1"/>
</dbReference>
<name>A0ABV2Z7N1_9ACTN</name>
<comment type="caution">
    <text evidence="1">The sequence shown here is derived from an EMBL/GenBank/DDBJ whole genome shotgun (WGS) entry which is preliminary data.</text>
</comment>
<accession>A0ABV2Z7N1</accession>
<evidence type="ECO:0008006" key="3">
    <source>
        <dbReference type="Google" id="ProtNLM"/>
    </source>
</evidence>
<sequence>MSPHPDAPPTTPEDALALVRRRYAEPRLPDGTAVPLAVREFDIGYLVHPVFPRTARTDAAGNPLPAPPGGAQIIVSKATGESVTVPHLPAESVIARYRERHG</sequence>
<organism evidence="1 2">
    <name type="scientific">Streptomyces catenulae</name>
    <dbReference type="NCBI Taxonomy" id="66875"/>
    <lineage>
        <taxon>Bacteria</taxon>
        <taxon>Bacillati</taxon>
        <taxon>Actinomycetota</taxon>
        <taxon>Actinomycetes</taxon>
        <taxon>Kitasatosporales</taxon>
        <taxon>Streptomycetaceae</taxon>
        <taxon>Streptomyces</taxon>
    </lineage>
</organism>
<protein>
    <recommendedName>
        <fullName evidence="3">Immunity protein 35 domain-containing protein</fullName>
    </recommendedName>
</protein>
<keyword evidence="2" id="KW-1185">Reference proteome</keyword>
<dbReference type="EMBL" id="JBEZVI010000033">
    <property type="protein sequence ID" value="MEU3714005.1"/>
    <property type="molecule type" value="Genomic_DNA"/>
</dbReference>
<gene>
    <name evidence="1" type="ORF">AB0E61_28375</name>
</gene>
<evidence type="ECO:0000313" key="2">
    <source>
        <dbReference type="Proteomes" id="UP001550853"/>
    </source>
</evidence>
<reference evidence="1 2" key="1">
    <citation type="submission" date="2024-06" db="EMBL/GenBank/DDBJ databases">
        <title>The Natural Products Discovery Center: Release of the First 8490 Sequenced Strains for Exploring Actinobacteria Biosynthetic Diversity.</title>
        <authorList>
            <person name="Kalkreuter E."/>
            <person name="Kautsar S.A."/>
            <person name="Yang D."/>
            <person name="Bader C.D."/>
            <person name="Teijaro C.N."/>
            <person name="Fluegel L."/>
            <person name="Davis C.M."/>
            <person name="Simpson J.R."/>
            <person name="Lauterbach L."/>
            <person name="Steele A.D."/>
            <person name="Gui C."/>
            <person name="Meng S."/>
            <person name="Li G."/>
            <person name="Viehrig K."/>
            <person name="Ye F."/>
            <person name="Su P."/>
            <person name="Kiefer A.F."/>
            <person name="Nichols A."/>
            <person name="Cepeda A.J."/>
            <person name="Yan W."/>
            <person name="Fan B."/>
            <person name="Jiang Y."/>
            <person name="Adhikari A."/>
            <person name="Zheng C.-J."/>
            <person name="Schuster L."/>
            <person name="Cowan T.M."/>
            <person name="Smanski M.J."/>
            <person name="Chevrette M.G."/>
            <person name="De Carvalho L.P.S."/>
            <person name="Shen B."/>
        </authorList>
    </citation>
    <scope>NUCLEOTIDE SEQUENCE [LARGE SCALE GENOMIC DNA]</scope>
    <source>
        <strain evidence="1 2">NPDC033039</strain>
    </source>
</reference>
<proteinExistence type="predicted"/>
<dbReference type="Proteomes" id="UP001550853">
    <property type="component" value="Unassembled WGS sequence"/>
</dbReference>
<evidence type="ECO:0000313" key="1">
    <source>
        <dbReference type="EMBL" id="MEU3714005.1"/>
    </source>
</evidence>